<dbReference type="GO" id="GO:0015288">
    <property type="term" value="F:porin activity"/>
    <property type="evidence" value="ECO:0007669"/>
    <property type="project" value="TreeGrafter"/>
</dbReference>
<feature type="chain" id="PRO_5013246109" evidence="9">
    <location>
        <begin position="22"/>
        <end position="436"/>
    </location>
</feature>
<dbReference type="PANTHER" id="PTHR30026">
    <property type="entry name" value="OUTER MEMBRANE PROTEIN TOLC"/>
    <property type="match status" value="1"/>
</dbReference>
<keyword evidence="11" id="KW-1185">Reference proteome</keyword>
<evidence type="ECO:0000256" key="4">
    <source>
        <dbReference type="ARBA" id="ARBA00022452"/>
    </source>
</evidence>
<keyword evidence="4" id="KW-1134">Transmembrane beta strand</keyword>
<accession>A0A1M6A864</accession>
<feature type="signal peptide" evidence="9">
    <location>
        <begin position="1"/>
        <end position="21"/>
    </location>
</feature>
<evidence type="ECO:0000256" key="2">
    <source>
        <dbReference type="ARBA" id="ARBA00007613"/>
    </source>
</evidence>
<keyword evidence="8" id="KW-0175">Coiled coil</keyword>
<protein>
    <submittedName>
        <fullName evidence="10">Outer membrane protein TolC</fullName>
    </submittedName>
</protein>
<keyword evidence="3" id="KW-0813">Transport</keyword>
<comment type="subcellular location">
    <subcellularLocation>
        <location evidence="1">Cell outer membrane</location>
    </subcellularLocation>
</comment>
<reference evidence="10 11" key="1">
    <citation type="submission" date="2016-11" db="EMBL/GenBank/DDBJ databases">
        <authorList>
            <person name="Jaros S."/>
            <person name="Januszkiewicz K."/>
            <person name="Wedrychowicz H."/>
        </authorList>
    </citation>
    <scope>NUCLEOTIDE SEQUENCE [LARGE SCALE GENOMIC DNA]</scope>
    <source>
        <strain evidence="10 11">DSM 27063</strain>
    </source>
</reference>
<dbReference type="SUPFAM" id="SSF56954">
    <property type="entry name" value="Outer membrane efflux proteins (OEP)"/>
    <property type="match status" value="1"/>
</dbReference>
<dbReference type="PANTHER" id="PTHR30026:SF20">
    <property type="entry name" value="OUTER MEMBRANE PROTEIN TOLC"/>
    <property type="match status" value="1"/>
</dbReference>
<dbReference type="InterPro" id="IPR003423">
    <property type="entry name" value="OMP_efflux"/>
</dbReference>
<evidence type="ECO:0000256" key="7">
    <source>
        <dbReference type="ARBA" id="ARBA00023237"/>
    </source>
</evidence>
<dbReference type="AlphaFoldDB" id="A0A1M6A864"/>
<evidence type="ECO:0000313" key="11">
    <source>
        <dbReference type="Proteomes" id="UP000184050"/>
    </source>
</evidence>
<name>A0A1M6A864_9BACT</name>
<evidence type="ECO:0000256" key="1">
    <source>
        <dbReference type="ARBA" id="ARBA00004442"/>
    </source>
</evidence>
<organism evidence="10 11">
    <name type="scientific">Tangfeifania diversioriginum</name>
    <dbReference type="NCBI Taxonomy" id="1168035"/>
    <lineage>
        <taxon>Bacteria</taxon>
        <taxon>Pseudomonadati</taxon>
        <taxon>Bacteroidota</taxon>
        <taxon>Bacteroidia</taxon>
        <taxon>Marinilabiliales</taxon>
        <taxon>Prolixibacteraceae</taxon>
        <taxon>Tangfeifania</taxon>
    </lineage>
</organism>
<comment type="similarity">
    <text evidence="2">Belongs to the outer membrane factor (OMF) (TC 1.B.17) family.</text>
</comment>
<dbReference type="STRING" id="1168035.SAMN05444280_101107"/>
<dbReference type="Pfam" id="PF02321">
    <property type="entry name" value="OEP"/>
    <property type="match status" value="2"/>
</dbReference>
<evidence type="ECO:0000313" key="10">
    <source>
        <dbReference type="EMBL" id="SHI32641.1"/>
    </source>
</evidence>
<sequence>MRRKQIVTVILVLLMWGTTSAQEKLTLDLEAAKEHALNYNLTIKNSGLAVDQSQQQLWEAISAGLPHINASADYSNALGAEISIQFDENAPPSTIPIKPTSNFNLNVNQLLFNGGYIVGIQTAKLAEKLAEKNQSKTKQDIVSQVIEGYYLVLLSEESLKILETNIANLREIYRKTEPMVKVGMIEELELDQLSVQVNSLDNALKSAERQYEMAKNLLRVQLGVTAETELELTETLAEVMDEKNTAELLMETSFDVAENIDYQLMDVQEEMTEKQIKMQKANYLPTLSGYYNYTEKILKPAFDMSPKHMVGLQMDIPIFASGERRSKVRQAKIDLETTRNNKALLEDQLSIQYKQLQFNLRSAYESHETQQKNVEVARRVYENIKRKYEQGMISGIELTTADNNYLQAETEYLNSMLEVLQAQNALNTLTGEVINN</sequence>
<dbReference type="GO" id="GO:1990281">
    <property type="term" value="C:efflux pump complex"/>
    <property type="evidence" value="ECO:0007669"/>
    <property type="project" value="TreeGrafter"/>
</dbReference>
<dbReference type="Proteomes" id="UP000184050">
    <property type="component" value="Unassembled WGS sequence"/>
</dbReference>
<keyword evidence="7" id="KW-0998">Cell outer membrane</keyword>
<keyword evidence="5" id="KW-0812">Transmembrane</keyword>
<evidence type="ECO:0000256" key="6">
    <source>
        <dbReference type="ARBA" id="ARBA00023136"/>
    </source>
</evidence>
<proteinExistence type="inferred from homology"/>
<dbReference type="GO" id="GO:0009279">
    <property type="term" value="C:cell outer membrane"/>
    <property type="evidence" value="ECO:0007669"/>
    <property type="project" value="UniProtKB-SubCell"/>
</dbReference>
<dbReference type="RefSeq" id="WP_175552436.1">
    <property type="nucleotide sequence ID" value="NZ_FQZE01000001.1"/>
</dbReference>
<keyword evidence="6" id="KW-0472">Membrane</keyword>
<dbReference type="GO" id="GO:0015562">
    <property type="term" value="F:efflux transmembrane transporter activity"/>
    <property type="evidence" value="ECO:0007669"/>
    <property type="project" value="InterPro"/>
</dbReference>
<evidence type="ECO:0000256" key="9">
    <source>
        <dbReference type="SAM" id="SignalP"/>
    </source>
</evidence>
<keyword evidence="9" id="KW-0732">Signal</keyword>
<evidence type="ECO:0000256" key="3">
    <source>
        <dbReference type="ARBA" id="ARBA00022448"/>
    </source>
</evidence>
<dbReference type="InterPro" id="IPR051906">
    <property type="entry name" value="TolC-like"/>
</dbReference>
<dbReference type="Gene3D" id="1.20.1600.10">
    <property type="entry name" value="Outer membrane efflux proteins (OEP)"/>
    <property type="match status" value="1"/>
</dbReference>
<dbReference type="EMBL" id="FQZE01000001">
    <property type="protein sequence ID" value="SHI32641.1"/>
    <property type="molecule type" value="Genomic_DNA"/>
</dbReference>
<evidence type="ECO:0000256" key="8">
    <source>
        <dbReference type="SAM" id="Coils"/>
    </source>
</evidence>
<feature type="coiled-coil region" evidence="8">
    <location>
        <begin position="190"/>
        <end position="217"/>
    </location>
</feature>
<feature type="coiled-coil region" evidence="8">
    <location>
        <begin position="328"/>
        <end position="387"/>
    </location>
</feature>
<gene>
    <name evidence="10" type="ORF">SAMN05444280_101107</name>
</gene>
<evidence type="ECO:0000256" key="5">
    <source>
        <dbReference type="ARBA" id="ARBA00022692"/>
    </source>
</evidence>